<dbReference type="PIRSF" id="PIRSF000239">
    <property type="entry name" value="AHPC"/>
    <property type="match status" value="1"/>
</dbReference>
<keyword evidence="7" id="KW-0560">Oxidoreductase</keyword>
<keyword evidence="4" id="KW-0575">Peroxidase</keyword>
<keyword evidence="19" id="KW-1185">Reference proteome</keyword>
<evidence type="ECO:0000256" key="16">
    <source>
        <dbReference type="PIRSR" id="PIRSR000239-1"/>
    </source>
</evidence>
<evidence type="ECO:0000259" key="17">
    <source>
        <dbReference type="PROSITE" id="PS51352"/>
    </source>
</evidence>
<dbReference type="EMBL" id="BIFS01000002">
    <property type="protein sequence ID" value="GCE24349.1"/>
    <property type="molecule type" value="Genomic_DNA"/>
</dbReference>
<dbReference type="GO" id="GO:0008379">
    <property type="term" value="F:thioredoxin peroxidase activity"/>
    <property type="evidence" value="ECO:0007669"/>
    <property type="project" value="TreeGrafter"/>
</dbReference>
<proteinExistence type="inferred from homology"/>
<dbReference type="Pfam" id="PF00578">
    <property type="entry name" value="AhpC-TSA"/>
    <property type="match status" value="1"/>
</dbReference>
<dbReference type="GO" id="GO:0009579">
    <property type="term" value="C:thylakoid"/>
    <property type="evidence" value="ECO:0007669"/>
    <property type="project" value="UniProtKB-SubCell"/>
</dbReference>
<evidence type="ECO:0000256" key="3">
    <source>
        <dbReference type="ARBA" id="ARBA00013017"/>
    </source>
</evidence>
<keyword evidence="5" id="KW-0049">Antioxidant</keyword>
<evidence type="ECO:0000256" key="14">
    <source>
        <dbReference type="ARBA" id="ARBA00049091"/>
    </source>
</evidence>
<evidence type="ECO:0000256" key="9">
    <source>
        <dbReference type="ARBA" id="ARBA00023157"/>
    </source>
</evidence>
<evidence type="ECO:0000256" key="8">
    <source>
        <dbReference type="ARBA" id="ARBA00023078"/>
    </source>
</evidence>
<dbReference type="RefSeq" id="WP_126557574.1">
    <property type="nucleotide sequence ID" value="NZ_BIFS01000002.1"/>
</dbReference>
<accession>A0A402AZ10</accession>
<feature type="active site" description="Cysteine sulfenic acid (-SOH) intermediate; for peroxidase activity" evidence="16">
    <location>
        <position position="53"/>
    </location>
</feature>
<dbReference type="InterPro" id="IPR050924">
    <property type="entry name" value="Peroxiredoxin_BCP/PrxQ"/>
</dbReference>
<keyword evidence="9" id="KW-1015">Disulfide bond</keyword>
<dbReference type="PROSITE" id="PS51352">
    <property type="entry name" value="THIOREDOXIN_2"/>
    <property type="match status" value="1"/>
</dbReference>
<dbReference type="PANTHER" id="PTHR42801">
    <property type="entry name" value="THIOREDOXIN-DEPENDENT PEROXIDE REDUCTASE"/>
    <property type="match status" value="1"/>
</dbReference>
<gene>
    <name evidence="18" type="ORF">KDK_81490</name>
</gene>
<dbReference type="InterPro" id="IPR013766">
    <property type="entry name" value="Thioredoxin_domain"/>
</dbReference>
<dbReference type="Proteomes" id="UP000287188">
    <property type="component" value="Unassembled WGS sequence"/>
</dbReference>
<dbReference type="InterPro" id="IPR000866">
    <property type="entry name" value="AhpC/TSA"/>
</dbReference>
<comment type="subunit">
    <text evidence="2">Monomer.</text>
</comment>
<dbReference type="CDD" id="cd03017">
    <property type="entry name" value="PRX_BCP"/>
    <property type="match status" value="1"/>
</dbReference>
<dbReference type="FunFam" id="3.40.30.10:FF:000122">
    <property type="entry name" value="Peroxiredoxin Q chloroplastic"/>
    <property type="match status" value="1"/>
</dbReference>
<protein>
    <recommendedName>
        <fullName evidence="3">thioredoxin-dependent peroxiredoxin</fullName>
        <ecNumber evidence="3">1.11.1.24</ecNumber>
    </recommendedName>
    <alternativeName>
        <fullName evidence="13">Bacterioferritin comigratory protein</fullName>
    </alternativeName>
    <alternativeName>
        <fullName evidence="11">Thioredoxin peroxidase</fullName>
    </alternativeName>
</protein>
<dbReference type="GO" id="GO:0005737">
    <property type="term" value="C:cytoplasm"/>
    <property type="evidence" value="ECO:0007669"/>
    <property type="project" value="TreeGrafter"/>
</dbReference>
<name>A0A402AZ10_9CHLR</name>
<dbReference type="InterPro" id="IPR036249">
    <property type="entry name" value="Thioredoxin-like_sf"/>
</dbReference>
<evidence type="ECO:0000313" key="18">
    <source>
        <dbReference type="EMBL" id="GCE24349.1"/>
    </source>
</evidence>
<evidence type="ECO:0000256" key="11">
    <source>
        <dbReference type="ARBA" id="ARBA00032824"/>
    </source>
</evidence>
<evidence type="ECO:0000256" key="5">
    <source>
        <dbReference type="ARBA" id="ARBA00022862"/>
    </source>
</evidence>
<evidence type="ECO:0000256" key="4">
    <source>
        <dbReference type="ARBA" id="ARBA00022559"/>
    </source>
</evidence>
<keyword evidence="8" id="KW-0793">Thylakoid</keyword>
<dbReference type="InterPro" id="IPR024706">
    <property type="entry name" value="Peroxiredoxin_AhpC-typ"/>
</dbReference>
<dbReference type="GO" id="GO:0034599">
    <property type="term" value="P:cellular response to oxidative stress"/>
    <property type="evidence" value="ECO:0007669"/>
    <property type="project" value="TreeGrafter"/>
</dbReference>
<evidence type="ECO:0000256" key="1">
    <source>
        <dbReference type="ARBA" id="ARBA00003330"/>
    </source>
</evidence>
<evidence type="ECO:0000256" key="6">
    <source>
        <dbReference type="ARBA" id="ARBA00022946"/>
    </source>
</evidence>
<dbReference type="AlphaFoldDB" id="A0A402AZ10"/>
<comment type="similarity">
    <text evidence="12">Belongs to the peroxiredoxin family. BCP/PrxQ subfamily.</text>
</comment>
<evidence type="ECO:0000256" key="15">
    <source>
        <dbReference type="ARBA" id="ARBA00060385"/>
    </source>
</evidence>
<feature type="domain" description="Thioredoxin" evidence="17">
    <location>
        <begin position="10"/>
        <end position="161"/>
    </location>
</feature>
<dbReference type="OrthoDB" id="9812811at2"/>
<evidence type="ECO:0000256" key="13">
    <source>
        <dbReference type="ARBA" id="ARBA00041373"/>
    </source>
</evidence>
<evidence type="ECO:0000256" key="12">
    <source>
        <dbReference type="ARBA" id="ARBA00038489"/>
    </source>
</evidence>
<sequence length="161" mass="17880">MSTHTPEGKVKVGDIAPDFSLPTQDGKVVSLKDFRGQKAVVLYFYPKDDTPGCTTQACTFRDSYEDFKEAGAEVIGISSDSAEDHQKFASKYHLPFILVSDSERKVRDLYGVQDESTKFGILPGRVTFVIDQQGVVRHVFSSLFSPEQHITEAITTLRSAQ</sequence>
<dbReference type="Gene3D" id="3.40.30.10">
    <property type="entry name" value="Glutaredoxin"/>
    <property type="match status" value="1"/>
</dbReference>
<comment type="function">
    <text evidence="1">Thiol-specific peroxidase that catalyzes the reduction of hydrogen peroxide and organic hydroperoxides to water and alcohols, respectively. Plays a role in cell protection against oxidative stress by detoxifying peroxides and as sensor of hydrogen peroxide-mediated signaling events.</text>
</comment>
<comment type="caution">
    <text evidence="18">The sequence shown here is derived from an EMBL/GenBank/DDBJ whole genome shotgun (WGS) entry which is preliminary data.</text>
</comment>
<keyword evidence="6" id="KW-0809">Transit peptide</keyword>
<reference evidence="19" key="1">
    <citation type="submission" date="2018-12" db="EMBL/GenBank/DDBJ databases">
        <title>Tengunoibacter tsumagoiensis gen. nov., sp. nov., Dictyobacter kobayashii sp. nov., D. alpinus sp. nov., and D. joshuensis sp. nov. and description of Dictyobacteraceae fam. nov. within the order Ktedonobacterales isolated from Tengu-no-mugimeshi.</title>
        <authorList>
            <person name="Wang C.M."/>
            <person name="Zheng Y."/>
            <person name="Sakai Y."/>
            <person name="Toyoda A."/>
            <person name="Minakuchi Y."/>
            <person name="Abe K."/>
            <person name="Yokota A."/>
            <person name="Yabe S."/>
        </authorList>
    </citation>
    <scope>NUCLEOTIDE SEQUENCE [LARGE SCALE GENOMIC DNA]</scope>
    <source>
        <strain evidence="19">Uno11</strain>
    </source>
</reference>
<dbReference type="PANTHER" id="PTHR42801:SF4">
    <property type="entry name" value="AHPC_TSA FAMILY PROTEIN"/>
    <property type="match status" value="1"/>
</dbReference>
<dbReference type="EC" id="1.11.1.24" evidence="3"/>
<dbReference type="GO" id="GO:0045454">
    <property type="term" value="P:cell redox homeostasis"/>
    <property type="evidence" value="ECO:0007669"/>
    <property type="project" value="TreeGrafter"/>
</dbReference>
<comment type="subcellular location">
    <subcellularLocation>
        <location evidence="15">Thylakoid</location>
    </subcellularLocation>
</comment>
<evidence type="ECO:0000313" key="19">
    <source>
        <dbReference type="Proteomes" id="UP000287188"/>
    </source>
</evidence>
<evidence type="ECO:0000256" key="7">
    <source>
        <dbReference type="ARBA" id="ARBA00023002"/>
    </source>
</evidence>
<evidence type="ECO:0000256" key="2">
    <source>
        <dbReference type="ARBA" id="ARBA00011245"/>
    </source>
</evidence>
<comment type="catalytic activity">
    <reaction evidence="14">
        <text>a hydroperoxide + [thioredoxin]-dithiol = an alcohol + [thioredoxin]-disulfide + H2O</text>
        <dbReference type="Rhea" id="RHEA:62620"/>
        <dbReference type="Rhea" id="RHEA-COMP:10698"/>
        <dbReference type="Rhea" id="RHEA-COMP:10700"/>
        <dbReference type="ChEBI" id="CHEBI:15377"/>
        <dbReference type="ChEBI" id="CHEBI:29950"/>
        <dbReference type="ChEBI" id="CHEBI:30879"/>
        <dbReference type="ChEBI" id="CHEBI:35924"/>
        <dbReference type="ChEBI" id="CHEBI:50058"/>
        <dbReference type="EC" id="1.11.1.24"/>
    </reaction>
</comment>
<keyword evidence="10" id="KW-0676">Redox-active center</keyword>
<organism evidence="18 19">
    <name type="scientific">Dictyobacter kobayashii</name>
    <dbReference type="NCBI Taxonomy" id="2014872"/>
    <lineage>
        <taxon>Bacteria</taxon>
        <taxon>Bacillati</taxon>
        <taxon>Chloroflexota</taxon>
        <taxon>Ktedonobacteria</taxon>
        <taxon>Ktedonobacterales</taxon>
        <taxon>Dictyobacteraceae</taxon>
        <taxon>Dictyobacter</taxon>
    </lineage>
</organism>
<dbReference type="SUPFAM" id="SSF52833">
    <property type="entry name" value="Thioredoxin-like"/>
    <property type="match status" value="1"/>
</dbReference>
<evidence type="ECO:0000256" key="10">
    <source>
        <dbReference type="ARBA" id="ARBA00023284"/>
    </source>
</evidence>